<dbReference type="InterPro" id="IPR025383">
    <property type="entry name" value="MrpA_C/MbhD"/>
</dbReference>
<evidence type="ECO:0000256" key="6">
    <source>
        <dbReference type="SAM" id="Phobius"/>
    </source>
</evidence>
<evidence type="ECO:0000313" key="8">
    <source>
        <dbReference type="EMBL" id="MBW4465317.1"/>
    </source>
</evidence>
<feature type="transmembrane region" description="Helical" evidence="6">
    <location>
        <begin position="51"/>
        <end position="69"/>
    </location>
</feature>
<comment type="caution">
    <text evidence="8">The sequence shown here is derived from an EMBL/GenBank/DDBJ whole genome shotgun (WGS) entry which is preliminary data.</text>
</comment>
<dbReference type="Proteomes" id="UP000707356">
    <property type="component" value="Unassembled WGS sequence"/>
</dbReference>
<gene>
    <name evidence="8" type="ORF">KME07_07745</name>
</gene>
<evidence type="ECO:0000259" key="7">
    <source>
        <dbReference type="Pfam" id="PF13244"/>
    </source>
</evidence>
<dbReference type="EMBL" id="JAHHHV010000038">
    <property type="protein sequence ID" value="MBW4465317.1"/>
    <property type="molecule type" value="Genomic_DNA"/>
</dbReference>
<feature type="transmembrane region" description="Helical" evidence="6">
    <location>
        <begin position="26"/>
        <end position="44"/>
    </location>
</feature>
<evidence type="ECO:0000313" key="9">
    <source>
        <dbReference type="Proteomes" id="UP000707356"/>
    </source>
</evidence>
<evidence type="ECO:0000256" key="1">
    <source>
        <dbReference type="ARBA" id="ARBA00004651"/>
    </source>
</evidence>
<evidence type="ECO:0000256" key="3">
    <source>
        <dbReference type="ARBA" id="ARBA00022692"/>
    </source>
</evidence>
<evidence type="ECO:0000256" key="4">
    <source>
        <dbReference type="ARBA" id="ARBA00022989"/>
    </source>
</evidence>
<name>A0A951U5B4_9CYAN</name>
<proteinExistence type="predicted"/>
<reference evidence="8" key="2">
    <citation type="journal article" date="2022" name="Microbiol. Resour. Announc.">
        <title>Metagenome Sequencing to Explore Phylogenomics of Terrestrial Cyanobacteria.</title>
        <authorList>
            <person name="Ward R.D."/>
            <person name="Stajich J.E."/>
            <person name="Johansen J.R."/>
            <person name="Huntemann M."/>
            <person name="Clum A."/>
            <person name="Foster B."/>
            <person name="Foster B."/>
            <person name="Roux S."/>
            <person name="Palaniappan K."/>
            <person name="Varghese N."/>
            <person name="Mukherjee S."/>
            <person name="Reddy T.B.K."/>
            <person name="Daum C."/>
            <person name="Copeland A."/>
            <person name="Chen I.A."/>
            <person name="Ivanova N.N."/>
            <person name="Kyrpides N.C."/>
            <person name="Shapiro N."/>
            <person name="Eloe-Fadrosh E.A."/>
            <person name="Pietrasiak N."/>
        </authorList>
    </citation>
    <scope>NUCLEOTIDE SEQUENCE</scope>
    <source>
        <strain evidence="8">GSE-TBD4-15B</strain>
    </source>
</reference>
<protein>
    <submittedName>
        <fullName evidence="8">DUF4040 domain-containing protein</fullName>
    </submittedName>
</protein>
<accession>A0A951U5B4</accession>
<keyword evidence="4 6" id="KW-1133">Transmembrane helix</keyword>
<sequence>MINLVNLVNLANLATVTLSGDFYADIYIYLITALLPLSACLLVVQTNPYHALVIRAVLGAIAALVYAVLGAADVALTEALMGTMLAITLYAVAVHSSMVLRLGVLQTAALIEQEQPPETPVLVKEPRLAALITTLRDLIRKQHLRLELVPYPNRAALQQGLTTQEIHAACAPADVESDAIDCVDPANHSHHNGATSLCQYQIATRLQSLHDILQAELAAVGVDTVVYAVSNLEEQR</sequence>
<evidence type="ECO:0000256" key="2">
    <source>
        <dbReference type="ARBA" id="ARBA00022475"/>
    </source>
</evidence>
<dbReference type="NCBIfam" id="NF005628">
    <property type="entry name" value="PRK07377.1-4"/>
    <property type="match status" value="1"/>
</dbReference>
<dbReference type="GO" id="GO:0005886">
    <property type="term" value="C:plasma membrane"/>
    <property type="evidence" value="ECO:0007669"/>
    <property type="project" value="UniProtKB-SubCell"/>
</dbReference>
<comment type="subcellular location">
    <subcellularLocation>
        <location evidence="1">Cell membrane</location>
        <topology evidence="1">Multi-pass membrane protein</topology>
    </subcellularLocation>
</comment>
<dbReference type="AlphaFoldDB" id="A0A951U5B4"/>
<keyword evidence="5 6" id="KW-0472">Membrane</keyword>
<evidence type="ECO:0000256" key="5">
    <source>
        <dbReference type="ARBA" id="ARBA00023136"/>
    </source>
</evidence>
<feature type="domain" description="MrpA C-terminal/MbhD" evidence="7">
    <location>
        <begin position="33"/>
        <end position="96"/>
    </location>
</feature>
<reference evidence="8" key="1">
    <citation type="submission" date="2021-05" db="EMBL/GenBank/DDBJ databases">
        <authorList>
            <person name="Pietrasiak N."/>
            <person name="Ward R."/>
            <person name="Stajich J.E."/>
            <person name="Kurbessoian T."/>
        </authorList>
    </citation>
    <scope>NUCLEOTIDE SEQUENCE</scope>
    <source>
        <strain evidence="8">GSE-TBD4-15B</strain>
    </source>
</reference>
<dbReference type="NCBIfam" id="NF005630">
    <property type="entry name" value="PRK07377.1-6"/>
    <property type="match status" value="1"/>
</dbReference>
<keyword evidence="3 6" id="KW-0812">Transmembrane</keyword>
<keyword evidence="2" id="KW-1003">Cell membrane</keyword>
<organism evidence="8 9">
    <name type="scientific">Pegethrix bostrychoides GSE-TBD4-15B</name>
    <dbReference type="NCBI Taxonomy" id="2839662"/>
    <lineage>
        <taxon>Bacteria</taxon>
        <taxon>Bacillati</taxon>
        <taxon>Cyanobacteriota</taxon>
        <taxon>Cyanophyceae</taxon>
        <taxon>Oculatellales</taxon>
        <taxon>Oculatellaceae</taxon>
        <taxon>Pegethrix</taxon>
    </lineage>
</organism>
<dbReference type="Pfam" id="PF13244">
    <property type="entry name" value="MbhD"/>
    <property type="match status" value="1"/>
</dbReference>